<feature type="transmembrane region" description="Helical" evidence="5">
    <location>
        <begin position="148"/>
        <end position="173"/>
    </location>
</feature>
<evidence type="ECO:0000256" key="4">
    <source>
        <dbReference type="SAM" id="MobiDB-lite"/>
    </source>
</evidence>
<organism evidence="6 7">
    <name type="scientific">Pseudobythopirellula maris</name>
    <dbReference type="NCBI Taxonomy" id="2527991"/>
    <lineage>
        <taxon>Bacteria</taxon>
        <taxon>Pseudomonadati</taxon>
        <taxon>Planctomycetota</taxon>
        <taxon>Planctomycetia</taxon>
        <taxon>Pirellulales</taxon>
        <taxon>Lacipirellulaceae</taxon>
        <taxon>Pseudobythopirellula</taxon>
    </lineage>
</organism>
<feature type="coiled-coil region" evidence="3">
    <location>
        <begin position="533"/>
        <end position="560"/>
    </location>
</feature>
<feature type="compositionally biased region" description="Polar residues" evidence="4">
    <location>
        <begin position="569"/>
        <end position="578"/>
    </location>
</feature>
<feature type="transmembrane region" description="Helical" evidence="5">
    <location>
        <begin position="282"/>
        <end position="302"/>
    </location>
</feature>
<dbReference type="OrthoDB" id="225069at2"/>
<feature type="transmembrane region" description="Helical" evidence="5">
    <location>
        <begin position="390"/>
        <end position="408"/>
    </location>
</feature>
<accession>A0A5C5ZS50</accession>
<feature type="transmembrane region" description="Helical" evidence="5">
    <location>
        <begin position="256"/>
        <end position="276"/>
    </location>
</feature>
<dbReference type="PANTHER" id="PTHR32347">
    <property type="entry name" value="EFFLUX SYSTEM COMPONENT YKNX-RELATED"/>
    <property type="match status" value="1"/>
</dbReference>
<dbReference type="AlphaFoldDB" id="A0A5C5ZS50"/>
<evidence type="ECO:0000256" key="2">
    <source>
        <dbReference type="ARBA" id="ARBA00023054"/>
    </source>
</evidence>
<gene>
    <name evidence="6" type="ORF">Mal64_02600</name>
</gene>
<evidence type="ECO:0000313" key="7">
    <source>
        <dbReference type="Proteomes" id="UP000315440"/>
    </source>
</evidence>
<name>A0A5C5ZS50_9BACT</name>
<keyword evidence="5" id="KW-1133">Transmembrane helix</keyword>
<dbReference type="Proteomes" id="UP000315440">
    <property type="component" value="Unassembled WGS sequence"/>
</dbReference>
<evidence type="ECO:0000256" key="5">
    <source>
        <dbReference type="SAM" id="Phobius"/>
    </source>
</evidence>
<comment type="caution">
    <text evidence="6">The sequence shown here is derived from an EMBL/GenBank/DDBJ whole genome shotgun (WGS) entry which is preliminary data.</text>
</comment>
<protein>
    <recommendedName>
        <fullName evidence="8">Peptidase family M50</fullName>
    </recommendedName>
</protein>
<reference evidence="6 7" key="1">
    <citation type="submission" date="2019-02" db="EMBL/GenBank/DDBJ databases">
        <title>Deep-cultivation of Planctomycetes and their phenomic and genomic characterization uncovers novel biology.</title>
        <authorList>
            <person name="Wiegand S."/>
            <person name="Jogler M."/>
            <person name="Boedeker C."/>
            <person name="Pinto D."/>
            <person name="Vollmers J."/>
            <person name="Rivas-Marin E."/>
            <person name="Kohn T."/>
            <person name="Peeters S.H."/>
            <person name="Heuer A."/>
            <person name="Rast P."/>
            <person name="Oberbeckmann S."/>
            <person name="Bunk B."/>
            <person name="Jeske O."/>
            <person name="Meyerdierks A."/>
            <person name="Storesund J.E."/>
            <person name="Kallscheuer N."/>
            <person name="Luecker S."/>
            <person name="Lage O.M."/>
            <person name="Pohl T."/>
            <person name="Merkel B.J."/>
            <person name="Hornburger P."/>
            <person name="Mueller R.-W."/>
            <person name="Bruemmer F."/>
            <person name="Labrenz M."/>
            <person name="Spormann A.M."/>
            <person name="Op Den Camp H."/>
            <person name="Overmann J."/>
            <person name="Amann R."/>
            <person name="Jetten M.S.M."/>
            <person name="Mascher T."/>
            <person name="Medema M.H."/>
            <person name="Devos D.P."/>
            <person name="Kaster A.-K."/>
            <person name="Ovreas L."/>
            <person name="Rohde M."/>
            <person name="Galperin M.Y."/>
            <person name="Jogler C."/>
        </authorList>
    </citation>
    <scope>NUCLEOTIDE SEQUENCE [LARGE SCALE GENOMIC DNA]</scope>
    <source>
        <strain evidence="6 7">Mal64</strain>
    </source>
</reference>
<keyword evidence="2 3" id="KW-0175">Coiled coil</keyword>
<dbReference type="RefSeq" id="WP_146395938.1">
    <property type="nucleotide sequence ID" value="NZ_SJPQ01000001.1"/>
</dbReference>
<feature type="region of interest" description="Disordered" evidence="4">
    <location>
        <begin position="563"/>
        <end position="589"/>
    </location>
</feature>
<dbReference type="InterPro" id="IPR050465">
    <property type="entry name" value="UPF0194_transport"/>
</dbReference>
<feature type="transmembrane region" description="Helical" evidence="5">
    <location>
        <begin position="366"/>
        <end position="384"/>
    </location>
</feature>
<dbReference type="EMBL" id="SJPQ01000001">
    <property type="protein sequence ID" value="TWT89878.1"/>
    <property type="molecule type" value="Genomic_DNA"/>
</dbReference>
<evidence type="ECO:0000256" key="3">
    <source>
        <dbReference type="SAM" id="Coils"/>
    </source>
</evidence>
<evidence type="ECO:0008006" key="8">
    <source>
        <dbReference type="Google" id="ProtNLM"/>
    </source>
</evidence>
<keyword evidence="5" id="KW-0812">Transmembrane</keyword>
<sequence length="741" mass="79571">MNASFASAADRPLRLTPRRDVLTTSPGAVSGRCVVTDPVTLAHFELSEEEHALLVGLDKEGVTLRQLRRLFERRFAPRRVSEAELQAYLSRLTEAGLVVSELPGQADALWRMEEKRRANSRRWGWTRLLAMRTRGVDPDRFLQGVAPWLGGIFSFAGLVTIAVLAAIAASILFTNFDRFLADLPRLDSLSQPGVWLLLLATVAAMKTLHELGHAVGCKRGGGAVHELGVMLLAFTPCLYCDVSDAWRLPSRAGRMLVSAAGVLVEIALASIAVLVWRYSEPGLVRLLAVNTIVVGALGTLVVNANPLMRYDGYYLLSDLTRTPNLWERSRKASAAVVGRWFFRPPTGPPSPAEPTWMAAYGVVSRVYLTVVMATIVMLLFASLAPLRLQAIAWGLAILMASAMIAGPIRQAVGFAGNPIARRRLRGGRAVLASLAAIVIAAAALNTPLPHRVTAAAVVAPRGATAVAVTMAGRLVHAAAPGDWVSQGDVVARLANPDTEHAIARLRGEVAEQRLVVEHLGVLRAEDPQSGTRLPAARATLEALSKRLTDLEAESERLTLRAPRDGVVTAPQNLASPSEASGAEADDRELSTWRGSPLDAANRAPLAGAWLEEGTVVCQVGEPSDLVVEAFVDESQSDLIRPGQPVRLAIGALGPKVVTGKLVEVSRRTAHTDRENPAQGLWFARSRATLSEEAICLALIEFDEPPAELPIGALGRVKIDAGATPLGERLLDTLSRLFWSAY</sequence>
<proteinExistence type="predicted"/>
<feature type="transmembrane region" description="Helical" evidence="5">
    <location>
        <begin position="429"/>
        <end position="448"/>
    </location>
</feature>
<dbReference type="Gene3D" id="2.40.30.170">
    <property type="match status" value="1"/>
</dbReference>
<dbReference type="GO" id="GO:0030313">
    <property type="term" value="C:cell envelope"/>
    <property type="evidence" value="ECO:0007669"/>
    <property type="project" value="UniProtKB-SubCell"/>
</dbReference>
<evidence type="ECO:0000256" key="1">
    <source>
        <dbReference type="ARBA" id="ARBA00004196"/>
    </source>
</evidence>
<keyword evidence="7" id="KW-1185">Reference proteome</keyword>
<dbReference type="PANTHER" id="PTHR32347:SF23">
    <property type="entry name" value="BLL5650 PROTEIN"/>
    <property type="match status" value="1"/>
</dbReference>
<evidence type="ECO:0000313" key="6">
    <source>
        <dbReference type="EMBL" id="TWT89878.1"/>
    </source>
</evidence>
<keyword evidence="5" id="KW-0472">Membrane</keyword>
<comment type="subcellular location">
    <subcellularLocation>
        <location evidence="1">Cell envelope</location>
    </subcellularLocation>
</comment>